<evidence type="ECO:0000256" key="1">
    <source>
        <dbReference type="SAM" id="MobiDB-lite"/>
    </source>
</evidence>
<reference evidence="2 3" key="2">
    <citation type="journal article" date="2011" name="J. Antibiot.">
        <title>Furaquinocins I and J: novel polyketide isoprenoid hybrid compounds from Streptomyces reveromyceticus SN-593.</title>
        <authorList>
            <person name="Panthee S."/>
            <person name="Takahashi S."/>
            <person name="Takagi H."/>
            <person name="Nogawa T."/>
            <person name="Oowada E."/>
            <person name="Uramoto M."/>
            <person name="Osada H."/>
        </authorList>
    </citation>
    <scope>NUCLEOTIDE SEQUENCE [LARGE SCALE GENOMIC DNA]</scope>
    <source>
        <strain evidence="2 3">SN-593</strain>
    </source>
</reference>
<dbReference type="RefSeq" id="WP_202234213.1">
    <property type="nucleotide sequence ID" value="NZ_AP018365.1"/>
</dbReference>
<sequence>MTIRTRAGEAGGRHQAGAARTAYDVDETFDGHARRVDRDVWEDVEADTR</sequence>
<dbReference type="EMBL" id="AP018365">
    <property type="protein sequence ID" value="BBA98003.1"/>
    <property type="molecule type" value="Genomic_DNA"/>
</dbReference>
<evidence type="ECO:0000313" key="3">
    <source>
        <dbReference type="Proteomes" id="UP000595703"/>
    </source>
</evidence>
<protein>
    <submittedName>
        <fullName evidence="2">Uncharacterized protein</fullName>
    </submittedName>
</protein>
<reference evidence="2 3" key="1">
    <citation type="journal article" date="2010" name="J. Bacteriol.">
        <title>Biochemical characterization of a novel indole prenyltransferase from Streptomyces sp. SN-593.</title>
        <authorList>
            <person name="Takahashi S."/>
            <person name="Takagi H."/>
            <person name="Toyoda A."/>
            <person name="Uramoto M."/>
            <person name="Nogawa T."/>
            <person name="Ueki M."/>
            <person name="Sakaki Y."/>
            <person name="Osada H."/>
        </authorList>
    </citation>
    <scope>NUCLEOTIDE SEQUENCE [LARGE SCALE GENOMIC DNA]</scope>
    <source>
        <strain evidence="2 3">SN-593</strain>
    </source>
</reference>
<dbReference type="Proteomes" id="UP000595703">
    <property type="component" value="Chromosome"/>
</dbReference>
<evidence type="ECO:0000313" key="2">
    <source>
        <dbReference type="EMBL" id="BBA98003.1"/>
    </source>
</evidence>
<organism evidence="2 3">
    <name type="scientific">Actinacidiphila reveromycinica</name>
    <dbReference type="NCBI Taxonomy" id="659352"/>
    <lineage>
        <taxon>Bacteria</taxon>
        <taxon>Bacillati</taxon>
        <taxon>Actinomycetota</taxon>
        <taxon>Actinomycetes</taxon>
        <taxon>Kitasatosporales</taxon>
        <taxon>Streptomycetaceae</taxon>
        <taxon>Actinacidiphila</taxon>
    </lineage>
</organism>
<name>A0A7U3USP8_9ACTN</name>
<reference evidence="2 3" key="3">
    <citation type="journal article" date="2011" name="Nat. Chem. Biol.">
        <title>Reveromycin A biosynthesis uses RevG and RevJ for stereospecific spiroacetal formation.</title>
        <authorList>
            <person name="Takahashi S."/>
            <person name="Toyoda A."/>
            <person name="Sekiyama Y."/>
            <person name="Takagi H."/>
            <person name="Nogawa T."/>
            <person name="Uramoto M."/>
            <person name="Suzuki R."/>
            <person name="Koshino H."/>
            <person name="Kumano T."/>
            <person name="Panthee S."/>
            <person name="Dairi T."/>
            <person name="Ishikawa J."/>
            <person name="Ikeda H."/>
            <person name="Sakaki Y."/>
            <person name="Osada H."/>
        </authorList>
    </citation>
    <scope>NUCLEOTIDE SEQUENCE [LARGE SCALE GENOMIC DNA]</scope>
    <source>
        <strain evidence="2 3">SN-593</strain>
    </source>
</reference>
<reference evidence="2 3" key="4">
    <citation type="journal article" date="2020" name="Sci. Rep.">
        <title>beta-carboline chemical signals induce reveromycin production through a LuxR family regulator in Streptomyces sp. SN-593.</title>
        <authorList>
            <person name="Panthee S."/>
            <person name="Kito N."/>
            <person name="Hayashi T."/>
            <person name="Shimizu T."/>
            <person name="Ishikawa J."/>
            <person name="Hamamoto H."/>
            <person name="Osada H."/>
            <person name="Takahashi S."/>
        </authorList>
    </citation>
    <scope>NUCLEOTIDE SEQUENCE [LARGE SCALE GENOMIC DNA]</scope>
    <source>
        <strain evidence="2 3">SN-593</strain>
    </source>
</reference>
<dbReference type="AlphaFoldDB" id="A0A7U3USP8"/>
<keyword evidence="3" id="KW-1185">Reference proteome</keyword>
<feature type="region of interest" description="Disordered" evidence="1">
    <location>
        <begin position="1"/>
        <end position="22"/>
    </location>
</feature>
<gene>
    <name evidence="2" type="ORF">RVR_4019</name>
</gene>
<dbReference type="KEGG" id="arev:RVR_4019"/>
<proteinExistence type="predicted"/>
<accession>A0A7U3USP8</accession>